<dbReference type="Pfam" id="PF02441">
    <property type="entry name" value="Flavoprotein"/>
    <property type="match status" value="1"/>
</dbReference>
<evidence type="ECO:0000259" key="1">
    <source>
        <dbReference type="Pfam" id="PF02441"/>
    </source>
</evidence>
<dbReference type="InterPro" id="IPR036551">
    <property type="entry name" value="Flavin_trans-like"/>
</dbReference>
<name>A0ABY8XFN1_9PSEU</name>
<proteinExistence type="predicted"/>
<keyword evidence="3" id="KW-1185">Reference proteome</keyword>
<evidence type="ECO:0000313" key="2">
    <source>
        <dbReference type="EMBL" id="WIV54406.1"/>
    </source>
</evidence>
<protein>
    <submittedName>
        <fullName evidence="2">Flavoprotein</fullName>
    </submittedName>
</protein>
<dbReference type="SUPFAM" id="SSF52507">
    <property type="entry name" value="Homo-oligomeric flavin-containing Cys decarboxylases, HFCD"/>
    <property type="match status" value="1"/>
</dbReference>
<dbReference type="PANTHER" id="PTHR14359:SF6">
    <property type="entry name" value="PHOSPHOPANTOTHENOYLCYSTEINE DECARBOXYLASE"/>
    <property type="match status" value="1"/>
</dbReference>
<feature type="domain" description="Flavoprotein" evidence="1">
    <location>
        <begin position="10"/>
        <end position="153"/>
    </location>
</feature>
<organism evidence="2 3">
    <name type="scientific">Amycolatopsis nalaikhensis</name>
    <dbReference type="NCBI Taxonomy" id="715472"/>
    <lineage>
        <taxon>Bacteria</taxon>
        <taxon>Bacillati</taxon>
        <taxon>Actinomycetota</taxon>
        <taxon>Actinomycetes</taxon>
        <taxon>Pseudonocardiales</taxon>
        <taxon>Pseudonocardiaceae</taxon>
        <taxon>Amycolatopsis</taxon>
    </lineage>
</organism>
<dbReference type="InterPro" id="IPR003382">
    <property type="entry name" value="Flavoprotein"/>
</dbReference>
<gene>
    <name evidence="2" type="ORF">QP939_36930</name>
</gene>
<dbReference type="EMBL" id="CP127173">
    <property type="protein sequence ID" value="WIV54406.1"/>
    <property type="molecule type" value="Genomic_DNA"/>
</dbReference>
<reference evidence="2 3" key="1">
    <citation type="submission" date="2023-06" db="EMBL/GenBank/DDBJ databases">
        <authorList>
            <person name="Oyuntsetseg B."/>
            <person name="Kim S.B."/>
        </authorList>
    </citation>
    <scope>NUCLEOTIDE SEQUENCE [LARGE SCALE GENOMIC DNA]</scope>
    <source>
        <strain evidence="2 3">2-2</strain>
    </source>
</reference>
<evidence type="ECO:0000313" key="3">
    <source>
        <dbReference type="Proteomes" id="UP001227101"/>
    </source>
</evidence>
<dbReference type="PANTHER" id="PTHR14359">
    <property type="entry name" value="HOMO-OLIGOMERIC FLAVIN CONTAINING CYS DECARBOXYLASE FAMILY"/>
    <property type="match status" value="1"/>
</dbReference>
<dbReference type="Gene3D" id="3.40.50.1950">
    <property type="entry name" value="Flavin prenyltransferase-like"/>
    <property type="match status" value="1"/>
</dbReference>
<sequence>MSEHPAFGGRLLIGAAGSAAVALLPVFVSALRGSFTGTVSVLMTRTATRFVPASTVALFADRVVTGDDPATWARANHQSLVAEHDLLVVLPATANLLAAAASGAAPNLLGAAILAATRPVVFFPVMSAEMWANRAVRRNVAQLREDGHLVVDPATAPRYDVAAGGFVESPAPPAPPAFVDVVRDHLSR</sequence>
<dbReference type="RefSeq" id="WP_285451035.1">
    <property type="nucleotide sequence ID" value="NZ_CP127173.1"/>
</dbReference>
<dbReference type="Proteomes" id="UP001227101">
    <property type="component" value="Chromosome"/>
</dbReference>
<accession>A0ABY8XFN1</accession>